<evidence type="ECO:0000256" key="1">
    <source>
        <dbReference type="ARBA" id="ARBA00004141"/>
    </source>
</evidence>
<reference evidence="8" key="1">
    <citation type="submission" date="2022-11" db="UniProtKB">
        <authorList>
            <consortium name="WormBaseParasite"/>
        </authorList>
    </citation>
    <scope>IDENTIFICATION</scope>
</reference>
<dbReference type="GO" id="GO:0015149">
    <property type="term" value="F:hexose transmembrane transporter activity"/>
    <property type="evidence" value="ECO:0007669"/>
    <property type="project" value="TreeGrafter"/>
</dbReference>
<keyword evidence="4 5" id="KW-0472">Membrane</keyword>
<feature type="transmembrane region" description="Helical" evidence="5">
    <location>
        <begin position="302"/>
        <end position="323"/>
    </location>
</feature>
<name>A0A914WSA3_9BILA</name>
<feature type="transmembrane region" description="Helical" evidence="5">
    <location>
        <begin position="118"/>
        <end position="139"/>
    </location>
</feature>
<feature type="transmembrane region" description="Helical" evidence="5">
    <location>
        <begin position="178"/>
        <end position="198"/>
    </location>
</feature>
<accession>A0A914WSA3</accession>
<keyword evidence="7" id="KW-1185">Reference proteome</keyword>
<feature type="domain" description="Major facilitator superfamily (MFS) profile" evidence="6">
    <location>
        <begin position="10"/>
        <end position="450"/>
    </location>
</feature>
<evidence type="ECO:0000256" key="4">
    <source>
        <dbReference type="ARBA" id="ARBA00023136"/>
    </source>
</evidence>
<evidence type="ECO:0000313" key="8">
    <source>
        <dbReference type="WBParaSite" id="PSAMB.scaffold4701size13808.g24970.t1"/>
    </source>
</evidence>
<keyword evidence="3 5" id="KW-1133">Transmembrane helix</keyword>
<organism evidence="7 8">
    <name type="scientific">Plectus sambesii</name>
    <dbReference type="NCBI Taxonomy" id="2011161"/>
    <lineage>
        <taxon>Eukaryota</taxon>
        <taxon>Metazoa</taxon>
        <taxon>Ecdysozoa</taxon>
        <taxon>Nematoda</taxon>
        <taxon>Chromadorea</taxon>
        <taxon>Plectida</taxon>
        <taxon>Plectina</taxon>
        <taxon>Plectoidea</taxon>
        <taxon>Plectidae</taxon>
        <taxon>Plectus</taxon>
    </lineage>
</organism>
<comment type="subcellular location">
    <subcellularLocation>
        <location evidence="1">Membrane</location>
        <topology evidence="1">Multi-pass membrane protein</topology>
    </subcellularLocation>
</comment>
<evidence type="ECO:0000256" key="5">
    <source>
        <dbReference type="SAM" id="Phobius"/>
    </source>
</evidence>
<dbReference type="AlphaFoldDB" id="A0A914WSA3"/>
<evidence type="ECO:0000256" key="3">
    <source>
        <dbReference type="ARBA" id="ARBA00022989"/>
    </source>
</evidence>
<dbReference type="PANTHER" id="PTHR23503">
    <property type="entry name" value="SOLUTE CARRIER FAMILY 2"/>
    <property type="match status" value="1"/>
</dbReference>
<evidence type="ECO:0000313" key="7">
    <source>
        <dbReference type="Proteomes" id="UP000887566"/>
    </source>
</evidence>
<dbReference type="InterPro" id="IPR020846">
    <property type="entry name" value="MFS_dom"/>
</dbReference>
<proteinExistence type="predicted"/>
<dbReference type="Pfam" id="PF00083">
    <property type="entry name" value="Sugar_tr"/>
    <property type="match status" value="1"/>
</dbReference>
<feature type="transmembrane region" description="Helical" evidence="5">
    <location>
        <begin position="396"/>
        <end position="417"/>
    </location>
</feature>
<feature type="transmembrane region" description="Helical" evidence="5">
    <location>
        <begin position="332"/>
        <end position="350"/>
    </location>
</feature>
<dbReference type="Gene3D" id="1.20.1250.20">
    <property type="entry name" value="MFS general substrate transporter like domains"/>
    <property type="match status" value="1"/>
</dbReference>
<protein>
    <submittedName>
        <fullName evidence="8">Major facilitator superfamily (MFS) profile domain-containing protein</fullName>
    </submittedName>
</protein>
<evidence type="ECO:0000259" key="6">
    <source>
        <dbReference type="PROSITE" id="PS50850"/>
    </source>
</evidence>
<feature type="transmembrane region" description="Helical" evidence="5">
    <location>
        <begin position="356"/>
        <end position="375"/>
    </location>
</feature>
<dbReference type="InterPro" id="IPR045263">
    <property type="entry name" value="GLUT"/>
</dbReference>
<dbReference type="InterPro" id="IPR005828">
    <property type="entry name" value="MFS_sugar_transport-like"/>
</dbReference>
<feature type="transmembrane region" description="Helical" evidence="5">
    <location>
        <begin position="423"/>
        <end position="442"/>
    </location>
</feature>
<dbReference type="PANTHER" id="PTHR23503:SF123">
    <property type="entry name" value="MAJOR FACILITATOR SUPERFAMILY (MFS) PROFILE DOMAIN-CONTAINING PROTEIN"/>
    <property type="match status" value="1"/>
</dbReference>
<keyword evidence="2 5" id="KW-0812">Transmembrane</keyword>
<dbReference type="Proteomes" id="UP000887566">
    <property type="component" value="Unplaced"/>
</dbReference>
<dbReference type="InterPro" id="IPR036259">
    <property type="entry name" value="MFS_trans_sf"/>
</dbReference>
<feature type="transmembrane region" description="Helical" evidence="5">
    <location>
        <begin position="264"/>
        <end position="282"/>
    </location>
</feature>
<evidence type="ECO:0000256" key="2">
    <source>
        <dbReference type="ARBA" id="ARBA00022692"/>
    </source>
</evidence>
<dbReference type="SUPFAM" id="SSF103473">
    <property type="entry name" value="MFS general substrate transporter"/>
    <property type="match status" value="1"/>
</dbReference>
<dbReference type="GO" id="GO:0016020">
    <property type="term" value="C:membrane"/>
    <property type="evidence" value="ECO:0007669"/>
    <property type="project" value="UniProtKB-SubCell"/>
</dbReference>
<feature type="transmembrane region" description="Helical" evidence="5">
    <location>
        <begin position="56"/>
        <end position="77"/>
    </location>
</feature>
<dbReference type="WBParaSite" id="PSAMB.scaffold4701size13808.g24970.t1">
    <property type="protein sequence ID" value="PSAMB.scaffold4701size13808.g24970.t1"/>
    <property type="gene ID" value="PSAMB.scaffold4701size13808.g24970"/>
</dbReference>
<dbReference type="PROSITE" id="PS50850">
    <property type="entry name" value="MFS"/>
    <property type="match status" value="1"/>
</dbReference>
<sequence length="490" mass="53316">MLILREKLAVAFHVVFGSSAALYNSMTNLEADGRNFLHEVLSERDGGRAPSDAKVAIIWSSITAAYAIGAFCGSFFIHTLMDSLGRRNTLMRVQNSLLIVGGIAQFCARPSRLFELLLLGRLLCGVAYALTTFSPTFLAECLAKKDHGTAGLMQSLSWATMIGIGTLLPQMFSPPTWHYVYLIPLIPSAIHAALSFSFPDSPKHIYMRHFDTAGAKRALSFYRGADFDWDDELKHMNAERLLDTSTSFASLKHILAKPVLRSPFLLVIAVGLMASCGGIDIAHQYSTSLMVGLHIGSNVAPLISGLGINLFCGMIGVIIGYMAERRTGRRQFVLGCSLMCVLSSSLLSITDVCSGALQQIVGVAGLITSTVSFYAGMTYLPGILAAEMCPYLSRSITVGVNTGASWLLAISVIVLFMPLKRQFGSFSILPLSVAASALWLFLYRNLPETKGRALDDIAQMWTDTETKPIIAEDGHDYGTRLRRLSDHQGH</sequence>